<dbReference type="InParanoid" id="A0A1Y2G7K9"/>
<comment type="caution">
    <text evidence="3">The sequence shown here is derived from an EMBL/GenBank/DDBJ whole genome shotgun (WGS) entry which is preliminary data.</text>
</comment>
<dbReference type="EMBL" id="MCFF01000065">
    <property type="protein sequence ID" value="ORY99805.1"/>
    <property type="molecule type" value="Genomic_DNA"/>
</dbReference>
<gene>
    <name evidence="3" type="ORF">BCR41DRAFT_375367</name>
</gene>
<evidence type="ECO:0000256" key="1">
    <source>
        <dbReference type="SAM" id="MobiDB-lite"/>
    </source>
</evidence>
<evidence type="ECO:0000313" key="3">
    <source>
        <dbReference type="EMBL" id="ORY99805.1"/>
    </source>
</evidence>
<feature type="chain" id="PRO_5012101545" description="Ser-Thr-rich glycosyl-phosphatidyl-inositol-anchored membrane family-domain-containing protein" evidence="2">
    <location>
        <begin position="19"/>
        <end position="190"/>
    </location>
</feature>
<feature type="compositionally biased region" description="Polar residues" evidence="1">
    <location>
        <begin position="159"/>
        <end position="168"/>
    </location>
</feature>
<dbReference type="GeneID" id="33568787"/>
<keyword evidence="4" id="KW-1185">Reference proteome</keyword>
<dbReference type="AlphaFoldDB" id="A0A1Y2G7K9"/>
<feature type="signal peptide" evidence="2">
    <location>
        <begin position="1"/>
        <end position="18"/>
    </location>
</feature>
<evidence type="ECO:0000313" key="4">
    <source>
        <dbReference type="Proteomes" id="UP000193648"/>
    </source>
</evidence>
<dbReference type="OrthoDB" id="2430837at2759"/>
<sequence length="190" mass="19591">MIRSIIALSAVALSVISAQSPETARNISFTQPVGEGISYVAGTDQTLSWSAACIRPSALISSSPAETQVDFMDANSVINTFYVKRVGTIDCSKPVGNMVWTVPADTKPGIYALRLFLMPDSVYSGRFNVTSPNGSTGGAGGSRSPKAADVGVTGLTDHSAGSGSSTSTMFDRKTSSMIVIGAGIIAALVF</sequence>
<name>A0A1Y2G7K9_9FUNG</name>
<accession>A0A1Y2G7K9</accession>
<organism evidence="3 4">
    <name type="scientific">Lobosporangium transversale</name>
    <dbReference type="NCBI Taxonomy" id="64571"/>
    <lineage>
        <taxon>Eukaryota</taxon>
        <taxon>Fungi</taxon>
        <taxon>Fungi incertae sedis</taxon>
        <taxon>Mucoromycota</taxon>
        <taxon>Mortierellomycotina</taxon>
        <taxon>Mortierellomycetes</taxon>
        <taxon>Mortierellales</taxon>
        <taxon>Mortierellaceae</taxon>
        <taxon>Lobosporangium</taxon>
    </lineage>
</organism>
<feature type="region of interest" description="Disordered" evidence="1">
    <location>
        <begin position="133"/>
        <end position="168"/>
    </location>
</feature>
<dbReference type="RefSeq" id="XP_021876039.1">
    <property type="nucleotide sequence ID" value="XM_022026944.1"/>
</dbReference>
<dbReference type="Proteomes" id="UP000193648">
    <property type="component" value="Unassembled WGS sequence"/>
</dbReference>
<evidence type="ECO:0000256" key="2">
    <source>
        <dbReference type="SAM" id="SignalP"/>
    </source>
</evidence>
<protein>
    <recommendedName>
        <fullName evidence="5">Ser-Thr-rich glycosyl-phosphatidyl-inositol-anchored membrane family-domain-containing protein</fullName>
    </recommendedName>
</protein>
<keyword evidence="2" id="KW-0732">Signal</keyword>
<evidence type="ECO:0008006" key="5">
    <source>
        <dbReference type="Google" id="ProtNLM"/>
    </source>
</evidence>
<proteinExistence type="predicted"/>
<reference evidence="3 4" key="1">
    <citation type="submission" date="2016-07" db="EMBL/GenBank/DDBJ databases">
        <title>Pervasive Adenine N6-methylation of Active Genes in Fungi.</title>
        <authorList>
            <consortium name="DOE Joint Genome Institute"/>
            <person name="Mondo S.J."/>
            <person name="Dannebaum R.O."/>
            <person name="Kuo R.C."/>
            <person name="Labutti K."/>
            <person name="Haridas S."/>
            <person name="Kuo A."/>
            <person name="Salamov A."/>
            <person name="Ahrendt S.R."/>
            <person name="Lipzen A."/>
            <person name="Sullivan W."/>
            <person name="Andreopoulos W.B."/>
            <person name="Clum A."/>
            <person name="Lindquist E."/>
            <person name="Daum C."/>
            <person name="Ramamoorthy G.K."/>
            <person name="Gryganskyi A."/>
            <person name="Culley D."/>
            <person name="Magnuson J.K."/>
            <person name="James T.Y."/>
            <person name="O'Malley M.A."/>
            <person name="Stajich J.E."/>
            <person name="Spatafora J.W."/>
            <person name="Visel A."/>
            <person name="Grigoriev I.V."/>
        </authorList>
    </citation>
    <scope>NUCLEOTIDE SEQUENCE [LARGE SCALE GENOMIC DNA]</scope>
    <source>
        <strain evidence="3 4">NRRL 3116</strain>
    </source>
</reference>